<proteinExistence type="predicted"/>
<reference evidence="2 3" key="1">
    <citation type="submission" date="2016-11" db="EMBL/GenBank/DDBJ databases">
        <authorList>
            <person name="Jaros S."/>
            <person name="Januszkiewicz K."/>
            <person name="Wedrychowicz H."/>
        </authorList>
    </citation>
    <scope>NUCLEOTIDE SEQUENCE [LARGE SCALE GENOMIC DNA]</scope>
    <source>
        <strain evidence="2 3">DSM 15930</strain>
    </source>
</reference>
<dbReference type="Pfam" id="PF01261">
    <property type="entry name" value="AP_endonuc_2"/>
    <property type="match status" value="1"/>
</dbReference>
<organism evidence="2 3">
    <name type="scientific">Anaerosporobacter mobilis DSM 15930</name>
    <dbReference type="NCBI Taxonomy" id="1120996"/>
    <lineage>
        <taxon>Bacteria</taxon>
        <taxon>Bacillati</taxon>
        <taxon>Bacillota</taxon>
        <taxon>Clostridia</taxon>
        <taxon>Lachnospirales</taxon>
        <taxon>Lachnospiraceae</taxon>
        <taxon>Anaerosporobacter</taxon>
    </lineage>
</organism>
<dbReference type="InterPro" id="IPR050312">
    <property type="entry name" value="IolE/XylAMocC-like"/>
</dbReference>
<dbReference type="STRING" id="1120996.SAMN02746066_01032"/>
<feature type="domain" description="Xylose isomerase-like TIM barrel" evidence="1">
    <location>
        <begin position="27"/>
        <end position="275"/>
    </location>
</feature>
<sequence length="282" mass="31911">MKISVFYDHLLEACEQQNITIQEALQITKSCGIKGIEINLTCLLENEEFIMKNLRALDMEISCIYEFYDFGNSTDLSYGKDHILAAKRTGADKILIVPGFLTEEEAFIINQVSDNKDTTTKEMNKNSKVLQMKEALIGLTNYASQSNITVTLEDFDSNTAPYARANQLLWFMKEVPGLRFTLDTGNFVHSDENVLIGYELLKPYIVHVHCKDRGIEENRDENGTYNKGMAACPTGSGYMPIGEIVTKLLQDQYTGYFAIEHFGADNQIDFIKRSANYMELIG</sequence>
<dbReference type="OrthoDB" id="256906at2"/>
<evidence type="ECO:0000313" key="2">
    <source>
        <dbReference type="EMBL" id="SHM18014.1"/>
    </source>
</evidence>
<dbReference type="RefSeq" id="WP_073284029.1">
    <property type="nucleotide sequence ID" value="NZ_FRCP01000007.1"/>
</dbReference>
<protein>
    <submittedName>
        <fullName evidence="2">Inosose dehydratase</fullName>
    </submittedName>
</protein>
<evidence type="ECO:0000259" key="1">
    <source>
        <dbReference type="Pfam" id="PF01261"/>
    </source>
</evidence>
<dbReference type="AlphaFoldDB" id="A0A1M7GNP6"/>
<gene>
    <name evidence="2" type="ORF">SAMN02746066_01032</name>
</gene>
<dbReference type="InterPro" id="IPR013022">
    <property type="entry name" value="Xyl_isomerase-like_TIM-brl"/>
</dbReference>
<keyword evidence="3" id="KW-1185">Reference proteome</keyword>
<evidence type="ECO:0000313" key="3">
    <source>
        <dbReference type="Proteomes" id="UP000184038"/>
    </source>
</evidence>
<dbReference type="Proteomes" id="UP000184038">
    <property type="component" value="Unassembled WGS sequence"/>
</dbReference>
<dbReference type="SUPFAM" id="SSF51658">
    <property type="entry name" value="Xylose isomerase-like"/>
    <property type="match status" value="1"/>
</dbReference>
<accession>A0A1M7GNP6</accession>
<dbReference type="Gene3D" id="3.20.20.150">
    <property type="entry name" value="Divalent-metal-dependent TIM barrel enzymes"/>
    <property type="match status" value="1"/>
</dbReference>
<name>A0A1M7GNP6_9FIRM</name>
<dbReference type="EMBL" id="FRCP01000007">
    <property type="protein sequence ID" value="SHM18014.1"/>
    <property type="molecule type" value="Genomic_DNA"/>
</dbReference>
<dbReference type="PANTHER" id="PTHR12110">
    <property type="entry name" value="HYDROXYPYRUVATE ISOMERASE"/>
    <property type="match status" value="1"/>
</dbReference>
<dbReference type="InterPro" id="IPR036237">
    <property type="entry name" value="Xyl_isomerase-like_sf"/>
</dbReference>